<name>A0AB34GUG9_ESCRO</name>
<feature type="domain" description="PH" evidence="1">
    <location>
        <begin position="110"/>
        <end position="177"/>
    </location>
</feature>
<dbReference type="InterPro" id="IPR011993">
    <property type="entry name" value="PH-like_dom_sf"/>
</dbReference>
<dbReference type="Gene3D" id="2.30.29.30">
    <property type="entry name" value="Pleckstrin-homology domain (PH domain)/Phosphotyrosine-binding domain (PTB)"/>
    <property type="match status" value="2"/>
</dbReference>
<dbReference type="Gene3D" id="6.10.250.810">
    <property type="match status" value="1"/>
</dbReference>
<feature type="domain" description="PH" evidence="1">
    <location>
        <begin position="207"/>
        <end position="275"/>
    </location>
</feature>
<evidence type="ECO:0000259" key="1">
    <source>
        <dbReference type="Pfam" id="PF16457"/>
    </source>
</evidence>
<dbReference type="Gene3D" id="2.30.30.40">
    <property type="entry name" value="SH3 Domains"/>
    <property type="match status" value="1"/>
</dbReference>
<keyword evidence="3" id="KW-1185">Reference proteome</keyword>
<dbReference type="CDD" id="cd13359">
    <property type="entry name" value="PH_ELMO1_CED-12"/>
    <property type="match status" value="1"/>
</dbReference>
<organism evidence="2 3">
    <name type="scientific">Eschrichtius robustus</name>
    <name type="common">California gray whale</name>
    <name type="synonym">Eschrichtius gibbosus</name>
    <dbReference type="NCBI Taxonomy" id="9764"/>
    <lineage>
        <taxon>Eukaryota</taxon>
        <taxon>Metazoa</taxon>
        <taxon>Chordata</taxon>
        <taxon>Craniata</taxon>
        <taxon>Vertebrata</taxon>
        <taxon>Euteleostomi</taxon>
        <taxon>Mammalia</taxon>
        <taxon>Eutheria</taxon>
        <taxon>Laurasiatheria</taxon>
        <taxon>Artiodactyla</taxon>
        <taxon>Whippomorpha</taxon>
        <taxon>Cetacea</taxon>
        <taxon>Mysticeti</taxon>
        <taxon>Eschrichtiidae</taxon>
        <taxon>Eschrichtius</taxon>
    </lineage>
</organism>
<dbReference type="Pfam" id="PF16457">
    <property type="entry name" value="PH_12"/>
    <property type="match status" value="2"/>
</dbReference>
<dbReference type="AlphaFoldDB" id="A0AB34GUG9"/>
<reference evidence="2 3" key="1">
    <citation type="submission" date="2022-11" db="EMBL/GenBank/DDBJ databases">
        <title>Whole genome sequence of Eschrichtius robustus ER-17-0199.</title>
        <authorList>
            <person name="Bruniche-Olsen A."/>
            <person name="Black A.N."/>
            <person name="Fields C.J."/>
            <person name="Walden K."/>
            <person name="Dewoody J.A."/>
        </authorList>
    </citation>
    <scope>NUCLEOTIDE SEQUENCE [LARGE SCALE GENOMIC DNA]</scope>
    <source>
        <strain evidence="2">ER-17-0199</strain>
        <tissue evidence="2">Blubber</tissue>
    </source>
</reference>
<accession>A0AB34GUG9</accession>
<comment type="caution">
    <text evidence="2">The sequence shown here is derived from an EMBL/GenBank/DDBJ whole genome shotgun (WGS) entry which is preliminary data.</text>
</comment>
<evidence type="ECO:0000313" key="3">
    <source>
        <dbReference type="Proteomes" id="UP001159641"/>
    </source>
</evidence>
<evidence type="ECO:0000313" key="2">
    <source>
        <dbReference type="EMBL" id="KAJ8783121.1"/>
    </source>
</evidence>
<protein>
    <recommendedName>
        <fullName evidence="1">PH domain-containing protein</fullName>
    </recommendedName>
</protein>
<sequence>MARRSSENSGAYWIKQIHSPYENANRFPSRGYSYCGHGFLKVMQVVKEQVMRALTTKPSSLDQFKSKLQNLSYTEILKIRQSERMNQEDFQSRPILELKEKIQPEILELIKQQRLNRLVEGTCFRKLNCRRRQDKFWYCRLSPNHKVLHYGDLEESPQGEVPHDSLQDKRLLHTITGTQANGCFAIPELWRLDGPCDLISPCGWRREAVPVADIKAVVTGKDCPHMKEKGALKQNKEVLELAFSILYDSNCQLNFIAPDKHEYCIWTDGLNALLGKDMMSDLTRNDLDTLLSMEIKLRLLDLENIQIPDAPPPIPKEPSNYDFVYDCN</sequence>
<gene>
    <name evidence="2" type="ORF">J1605_009729</name>
</gene>
<dbReference type="SUPFAM" id="SSF50729">
    <property type="entry name" value="PH domain-like"/>
    <property type="match status" value="1"/>
</dbReference>
<dbReference type="Proteomes" id="UP001159641">
    <property type="component" value="Unassembled WGS sequence"/>
</dbReference>
<proteinExistence type="predicted"/>
<dbReference type="EMBL" id="JAIQCJ010002089">
    <property type="protein sequence ID" value="KAJ8783121.1"/>
    <property type="molecule type" value="Genomic_DNA"/>
</dbReference>
<dbReference type="InterPro" id="IPR001849">
    <property type="entry name" value="PH_domain"/>
</dbReference>